<dbReference type="EMBL" id="CP115450">
    <property type="protein sequence ID" value="WBP89412.1"/>
    <property type="molecule type" value="Genomic_DNA"/>
</dbReference>
<evidence type="ECO:0000313" key="2">
    <source>
        <dbReference type="Proteomes" id="UP001212821"/>
    </source>
</evidence>
<gene>
    <name evidence="1" type="ORF">O1G21_28640</name>
</gene>
<evidence type="ECO:0000313" key="1">
    <source>
        <dbReference type="EMBL" id="WBP89412.1"/>
    </source>
</evidence>
<name>A0ABY7Q9R8_9ACTN</name>
<accession>A0ABY7Q9R8</accession>
<evidence type="ECO:0008006" key="3">
    <source>
        <dbReference type="Google" id="ProtNLM"/>
    </source>
</evidence>
<keyword evidence="2" id="KW-1185">Reference proteome</keyword>
<organism evidence="1 2">
    <name type="scientific">Kitasatospora cathayae</name>
    <dbReference type="NCBI Taxonomy" id="3004092"/>
    <lineage>
        <taxon>Bacteria</taxon>
        <taxon>Bacillati</taxon>
        <taxon>Actinomycetota</taxon>
        <taxon>Actinomycetes</taxon>
        <taxon>Kitasatosporales</taxon>
        <taxon>Streptomycetaceae</taxon>
        <taxon>Kitasatospora</taxon>
    </lineage>
</organism>
<dbReference type="Proteomes" id="UP001212821">
    <property type="component" value="Chromosome"/>
</dbReference>
<protein>
    <recommendedName>
        <fullName evidence="3">DUF1963 domain-containing protein</fullName>
    </recommendedName>
</protein>
<reference evidence="2" key="1">
    <citation type="submission" date="2022-12" db="EMBL/GenBank/DDBJ databases">
        <authorList>
            <person name="Mo P."/>
        </authorList>
    </citation>
    <scope>NUCLEOTIDE SEQUENCE [LARGE SCALE GENOMIC DNA]</scope>
    <source>
        <strain evidence="2">HUAS 3-15</strain>
    </source>
</reference>
<dbReference type="RefSeq" id="WP_270147707.1">
    <property type="nucleotide sequence ID" value="NZ_CP115450.1"/>
</dbReference>
<sequence>MVQMPDPIAAVRRLFPPEPGEIHRYAGDLVVPEESGDTLWVDVPYGEGEGQVIEEPVASRFPVVVTLTPSEQGLPASAATVLFRDLPERFHPGGASAGLLPGIGMMYLTWGDPSEQAAEPMLLTALPELRRRGASREDNLGWYRPQFEELIARTPVVDDEPAYREGWFEHVTDPATGANAIGFLTGERSAGSVRFTDDEGRILAAGVVLDG</sequence>
<proteinExistence type="predicted"/>